<dbReference type="GO" id="GO:0009318">
    <property type="term" value="C:exodeoxyribonuclease VII complex"/>
    <property type="evidence" value="ECO:0007669"/>
    <property type="project" value="UniProtKB-UniRule"/>
</dbReference>
<dbReference type="GO" id="GO:0008855">
    <property type="term" value="F:exodeoxyribonuclease VII activity"/>
    <property type="evidence" value="ECO:0007669"/>
    <property type="project" value="UniProtKB-UniRule"/>
</dbReference>
<dbReference type="PANTHER" id="PTHR34137">
    <property type="entry name" value="EXODEOXYRIBONUCLEASE 7 SMALL SUBUNIT"/>
    <property type="match status" value="1"/>
</dbReference>
<dbReference type="Proteomes" id="UP000024842">
    <property type="component" value="Unassembled WGS sequence"/>
</dbReference>
<dbReference type="InterPro" id="IPR037004">
    <property type="entry name" value="Exonuc_VII_ssu_sf"/>
</dbReference>
<dbReference type="RefSeq" id="WP_035544189.1">
    <property type="nucleotide sequence ID" value="NZ_BAUP01000062.1"/>
</dbReference>
<dbReference type="NCBIfam" id="TIGR01280">
    <property type="entry name" value="xseB"/>
    <property type="match status" value="1"/>
</dbReference>
<sequence length="82" mass="9378">MSECAQESLASLSFEAAMKQLEEIVKKFESGGLTLEESVIAYEKGVRLRQYCDELLKNAKLRMEQVSRNLEEEKTDDKMKTA</sequence>
<gene>
    <name evidence="6" type="primary">xseB</name>
    <name evidence="7" type="ORF">HE1_00418</name>
</gene>
<name>A0A023DXH4_9PROT</name>
<dbReference type="EC" id="3.1.11.6" evidence="6"/>
<evidence type="ECO:0000256" key="2">
    <source>
        <dbReference type="ARBA" id="ARBA00022490"/>
    </source>
</evidence>
<organism evidence="7 8">
    <name type="scientific">Holospora elegans E1</name>
    <dbReference type="NCBI Taxonomy" id="1427503"/>
    <lineage>
        <taxon>Bacteria</taxon>
        <taxon>Pseudomonadati</taxon>
        <taxon>Pseudomonadota</taxon>
        <taxon>Alphaproteobacteria</taxon>
        <taxon>Holosporales</taxon>
        <taxon>Holosporaceae</taxon>
        <taxon>Holospora</taxon>
    </lineage>
</organism>
<dbReference type="Pfam" id="PF02609">
    <property type="entry name" value="Exonuc_VII_S"/>
    <property type="match status" value="1"/>
</dbReference>
<keyword evidence="3 6" id="KW-0540">Nuclease</keyword>
<proteinExistence type="inferred from homology"/>
<dbReference type="HAMAP" id="MF_00337">
    <property type="entry name" value="Exonuc_7_S"/>
    <property type="match status" value="1"/>
</dbReference>
<keyword evidence="2 6" id="KW-0963">Cytoplasm</keyword>
<comment type="function">
    <text evidence="6">Bidirectionally degrades single-stranded DNA into large acid-insoluble oligonucleotides, which are then degraded further into small acid-soluble oligonucleotides.</text>
</comment>
<evidence type="ECO:0000313" key="8">
    <source>
        <dbReference type="Proteomes" id="UP000024842"/>
    </source>
</evidence>
<comment type="subunit">
    <text evidence="6">Heterooligomer composed of large and small subunits.</text>
</comment>
<evidence type="ECO:0000256" key="6">
    <source>
        <dbReference type="HAMAP-Rule" id="MF_00337"/>
    </source>
</evidence>
<protein>
    <recommendedName>
        <fullName evidence="6">Exodeoxyribonuclease 7 small subunit</fullName>
        <ecNumber evidence="6">3.1.11.6</ecNumber>
    </recommendedName>
    <alternativeName>
        <fullName evidence="6">Exodeoxyribonuclease VII small subunit</fullName>
        <shortName evidence="6">Exonuclease VII small subunit</shortName>
    </alternativeName>
</protein>
<dbReference type="GO" id="GO:0006308">
    <property type="term" value="P:DNA catabolic process"/>
    <property type="evidence" value="ECO:0007669"/>
    <property type="project" value="UniProtKB-UniRule"/>
</dbReference>
<evidence type="ECO:0000313" key="7">
    <source>
        <dbReference type="EMBL" id="GAJ46096.1"/>
    </source>
</evidence>
<accession>A0A023DXH4</accession>
<dbReference type="SUPFAM" id="SSF116842">
    <property type="entry name" value="XseB-like"/>
    <property type="match status" value="1"/>
</dbReference>
<evidence type="ECO:0000256" key="4">
    <source>
        <dbReference type="ARBA" id="ARBA00022801"/>
    </source>
</evidence>
<dbReference type="NCBIfam" id="NF002139">
    <property type="entry name" value="PRK00977.1-3"/>
    <property type="match status" value="1"/>
</dbReference>
<dbReference type="Gene3D" id="1.10.287.1040">
    <property type="entry name" value="Exonuclease VII, small subunit"/>
    <property type="match status" value="1"/>
</dbReference>
<dbReference type="GO" id="GO:0005829">
    <property type="term" value="C:cytosol"/>
    <property type="evidence" value="ECO:0007669"/>
    <property type="project" value="TreeGrafter"/>
</dbReference>
<evidence type="ECO:0000256" key="1">
    <source>
        <dbReference type="ARBA" id="ARBA00009998"/>
    </source>
</evidence>
<comment type="subcellular location">
    <subcellularLocation>
        <location evidence="6">Cytoplasm</location>
    </subcellularLocation>
</comment>
<dbReference type="InterPro" id="IPR003761">
    <property type="entry name" value="Exonuc_VII_S"/>
</dbReference>
<comment type="catalytic activity">
    <reaction evidence="6">
        <text>Exonucleolytic cleavage in either 5'- to 3'- or 3'- to 5'-direction to yield nucleoside 5'-phosphates.</text>
        <dbReference type="EC" id="3.1.11.6"/>
    </reaction>
</comment>
<dbReference type="STRING" id="1427503.HE1_00418"/>
<keyword evidence="5 6" id="KW-0269">Exonuclease</keyword>
<comment type="caution">
    <text evidence="7">The sequence shown here is derived from an EMBL/GenBank/DDBJ whole genome shotgun (WGS) entry which is preliminary data.</text>
</comment>
<comment type="similarity">
    <text evidence="1 6">Belongs to the XseB family.</text>
</comment>
<reference evidence="7 8" key="1">
    <citation type="journal article" date="2014" name="FEMS Microbiol. Lett.">
        <title>Draft genome sequences of three Holospora species (Holospora obtusa, Holospora undulata, and Holospora elegans), endonuclear symbiotic bacteria of the ciliate Paramecium caudatum.</title>
        <authorList>
            <person name="Dohra H."/>
            <person name="Tanaka K."/>
            <person name="Suzuki T."/>
            <person name="Fujishima M."/>
            <person name="Suzuki H."/>
        </authorList>
    </citation>
    <scope>NUCLEOTIDE SEQUENCE [LARGE SCALE GENOMIC DNA]</scope>
    <source>
        <strain evidence="7 8">E1</strain>
    </source>
</reference>
<dbReference type="PANTHER" id="PTHR34137:SF1">
    <property type="entry name" value="EXODEOXYRIBONUCLEASE 7 SMALL SUBUNIT"/>
    <property type="match status" value="1"/>
</dbReference>
<evidence type="ECO:0000256" key="5">
    <source>
        <dbReference type="ARBA" id="ARBA00022839"/>
    </source>
</evidence>
<dbReference type="AlphaFoldDB" id="A0A023DXH4"/>
<keyword evidence="4 6" id="KW-0378">Hydrolase</keyword>
<dbReference type="EMBL" id="BAUP01000062">
    <property type="protein sequence ID" value="GAJ46096.1"/>
    <property type="molecule type" value="Genomic_DNA"/>
</dbReference>
<keyword evidence="8" id="KW-1185">Reference proteome</keyword>
<evidence type="ECO:0000256" key="3">
    <source>
        <dbReference type="ARBA" id="ARBA00022722"/>
    </source>
</evidence>
<dbReference type="OrthoDB" id="9808145at2"/>